<evidence type="ECO:0000313" key="2">
    <source>
        <dbReference type="Proteomes" id="UP000095281"/>
    </source>
</evidence>
<name>A0A1I8BDF3_MELHA</name>
<dbReference type="GO" id="GO:0016491">
    <property type="term" value="F:oxidoreductase activity"/>
    <property type="evidence" value="ECO:0007669"/>
    <property type="project" value="UniProtKB-KW"/>
</dbReference>
<dbReference type="InterPro" id="IPR029041">
    <property type="entry name" value="FAD-linked_oxidoreductase-like"/>
</dbReference>
<accession>A0A1I8BDF3</accession>
<dbReference type="Proteomes" id="UP000095281">
    <property type="component" value="Unplaced"/>
</dbReference>
<protein>
    <submittedName>
        <fullName evidence="3">Proline dehydrogenase</fullName>
    </submittedName>
</protein>
<organism evidence="2 3">
    <name type="scientific">Meloidogyne hapla</name>
    <name type="common">Root-knot nematode worm</name>
    <dbReference type="NCBI Taxonomy" id="6305"/>
    <lineage>
        <taxon>Eukaryota</taxon>
        <taxon>Metazoa</taxon>
        <taxon>Ecdysozoa</taxon>
        <taxon>Nematoda</taxon>
        <taxon>Chromadorea</taxon>
        <taxon>Rhabditida</taxon>
        <taxon>Tylenchina</taxon>
        <taxon>Tylenchomorpha</taxon>
        <taxon>Tylenchoidea</taxon>
        <taxon>Meloidogynidae</taxon>
        <taxon>Meloidogyninae</taxon>
        <taxon>Meloidogyne</taxon>
    </lineage>
</organism>
<keyword evidence="2" id="KW-1185">Reference proteome</keyword>
<evidence type="ECO:0000313" key="3">
    <source>
        <dbReference type="WBParaSite" id="MhA1_Contig20.frz3.gene43"/>
    </source>
</evidence>
<dbReference type="WBParaSite" id="MhA1_Contig20.frz3.gene43">
    <property type="protein sequence ID" value="MhA1_Contig20.frz3.gene43"/>
    <property type="gene ID" value="MhA1_Contig20.frz3.gene43"/>
</dbReference>
<evidence type="ECO:0000256" key="1">
    <source>
        <dbReference type="ARBA" id="ARBA00023002"/>
    </source>
</evidence>
<keyword evidence="1" id="KW-0560">Oxidoreductase</keyword>
<proteinExistence type="predicted"/>
<reference evidence="3" key="1">
    <citation type="submission" date="2016-11" db="UniProtKB">
        <authorList>
            <consortium name="WormBaseParasite"/>
        </authorList>
    </citation>
    <scope>IDENTIFICATION</scope>
</reference>
<sequence>MKGCISKLYGIGGFSLYGSNRDVLPYLSRRALENGTMLNNLGKERRLLWGELKRRLSGGQFFYKPPKSGISPCPPVILSNTPSMDKFDIVRG</sequence>
<dbReference type="AlphaFoldDB" id="A0A1I8BDF3"/>
<dbReference type="SUPFAM" id="SSF51730">
    <property type="entry name" value="FAD-linked oxidoreductase"/>
    <property type="match status" value="1"/>
</dbReference>